<name>A0AAN7U976_9PEZI</name>
<organism evidence="1 2">
    <name type="scientific">Xylaria bambusicola</name>
    <dbReference type="NCBI Taxonomy" id="326684"/>
    <lineage>
        <taxon>Eukaryota</taxon>
        <taxon>Fungi</taxon>
        <taxon>Dikarya</taxon>
        <taxon>Ascomycota</taxon>
        <taxon>Pezizomycotina</taxon>
        <taxon>Sordariomycetes</taxon>
        <taxon>Xylariomycetidae</taxon>
        <taxon>Xylariales</taxon>
        <taxon>Xylariaceae</taxon>
        <taxon>Xylaria</taxon>
    </lineage>
</organism>
<evidence type="ECO:0000313" key="1">
    <source>
        <dbReference type="EMBL" id="KAK5624369.1"/>
    </source>
</evidence>
<evidence type="ECO:0000313" key="2">
    <source>
        <dbReference type="Proteomes" id="UP001305414"/>
    </source>
</evidence>
<dbReference type="Proteomes" id="UP001305414">
    <property type="component" value="Unassembled WGS sequence"/>
</dbReference>
<dbReference type="AlphaFoldDB" id="A0AAN7U976"/>
<accession>A0AAN7U976</accession>
<reference evidence="1 2" key="1">
    <citation type="submission" date="2023-10" db="EMBL/GenBank/DDBJ databases">
        <title>Draft genome sequence of Xylaria bambusicola isolate GMP-LS, the root and basal stem rot pathogen of sugarcane in Indonesia.</title>
        <authorList>
            <person name="Selvaraj P."/>
            <person name="Muralishankar V."/>
            <person name="Muruganantham S."/>
            <person name="Sp S."/>
            <person name="Haryani S."/>
            <person name="Lau K.J.X."/>
            <person name="Naqvi N.I."/>
        </authorList>
    </citation>
    <scope>NUCLEOTIDE SEQUENCE [LARGE SCALE GENOMIC DNA]</scope>
    <source>
        <strain evidence="1">GMP-LS</strain>
    </source>
</reference>
<keyword evidence="2" id="KW-1185">Reference proteome</keyword>
<protein>
    <submittedName>
        <fullName evidence="1">Uncharacterized protein</fullName>
    </submittedName>
</protein>
<comment type="caution">
    <text evidence="1">The sequence shown here is derived from an EMBL/GenBank/DDBJ whole genome shotgun (WGS) entry which is preliminary data.</text>
</comment>
<proteinExistence type="predicted"/>
<sequence>MLAPWFAPGPPILKASESDVGTGAVRRGWFYDNEVAMGPEQAAQVTQRLVEIRCGVENMSCDNQIITCSLISLVRWSVLDIKKFERHSIVICRKLLSTCIKISM</sequence>
<dbReference type="EMBL" id="JAWHQM010000001">
    <property type="protein sequence ID" value="KAK5624369.1"/>
    <property type="molecule type" value="Genomic_DNA"/>
</dbReference>
<gene>
    <name evidence="1" type="ORF">RRF57_000085</name>
</gene>